<organism evidence="2 3">
    <name type="scientific">Aphanomyces stellatus</name>
    <dbReference type="NCBI Taxonomy" id="120398"/>
    <lineage>
        <taxon>Eukaryota</taxon>
        <taxon>Sar</taxon>
        <taxon>Stramenopiles</taxon>
        <taxon>Oomycota</taxon>
        <taxon>Saprolegniomycetes</taxon>
        <taxon>Saprolegniales</taxon>
        <taxon>Verrucalvaceae</taxon>
        <taxon>Aphanomyces</taxon>
    </lineage>
</organism>
<dbReference type="EMBL" id="CAADRA010005159">
    <property type="protein sequence ID" value="VFT86262.1"/>
    <property type="molecule type" value="Genomic_DNA"/>
</dbReference>
<reference evidence="2 3" key="1">
    <citation type="submission" date="2019-03" db="EMBL/GenBank/DDBJ databases">
        <authorList>
            <person name="Gaulin E."/>
            <person name="Dumas B."/>
        </authorList>
    </citation>
    <scope>NUCLEOTIDE SEQUENCE [LARGE SCALE GENOMIC DNA]</scope>
    <source>
        <strain evidence="2">CBS 568.67</strain>
    </source>
</reference>
<gene>
    <name evidence="2" type="primary">Aste57867_9381</name>
    <name evidence="1" type="ORF">As57867_009345</name>
    <name evidence="2" type="ORF">ASTE57867_9381</name>
</gene>
<evidence type="ECO:0000313" key="1">
    <source>
        <dbReference type="EMBL" id="KAF0700102.1"/>
    </source>
</evidence>
<dbReference type="OrthoDB" id="58458at2759"/>
<protein>
    <submittedName>
        <fullName evidence="2">Aste57867_9381 protein</fullName>
    </submittedName>
</protein>
<reference evidence="1" key="2">
    <citation type="submission" date="2019-06" db="EMBL/GenBank/DDBJ databases">
        <title>Genomics analysis of Aphanomyces spp. identifies a new class of oomycete effector associated with host adaptation.</title>
        <authorList>
            <person name="Gaulin E."/>
        </authorList>
    </citation>
    <scope>NUCLEOTIDE SEQUENCE</scope>
    <source>
        <strain evidence="1">CBS 578.67</strain>
    </source>
</reference>
<name>A0A485KMX0_9STRA</name>
<accession>A0A485KMX0</accession>
<dbReference type="EMBL" id="VJMH01005138">
    <property type="protein sequence ID" value="KAF0700102.1"/>
    <property type="molecule type" value="Genomic_DNA"/>
</dbReference>
<keyword evidence="3" id="KW-1185">Reference proteome</keyword>
<dbReference type="AlphaFoldDB" id="A0A485KMX0"/>
<evidence type="ECO:0000313" key="3">
    <source>
        <dbReference type="Proteomes" id="UP000332933"/>
    </source>
</evidence>
<proteinExistence type="predicted"/>
<evidence type="ECO:0000313" key="2">
    <source>
        <dbReference type="EMBL" id="VFT86262.1"/>
    </source>
</evidence>
<sequence>MQAPSKCFFNGCNADALPGLMKCLRHKRKGICTVDQCRNQVNKRGLCVGHGARDLCVVPGCASLGRSAGLCARHAKGCTSMTSCAVGSCRRRVLEGKLCAYHAAKQAYDSQAVAAGDVDDPFLASFVDADSVTAWMGELHDVLDESTAVPSLYWSLVCDLSEHDPTITSLPTLVFDDDEPVSTTCSTSTFAPLFCAVDCCLRKVTTGSEWCATHVNNNGLLDATNDVLMSPDEVNDDMVFLHHDDALSPPQEETSSTSWLEWCTKTSSPPTVLLKDICTFVGVAELPPVSVWGADAESSNLVSCEFEFVPVDDDLIHGA</sequence>
<dbReference type="Proteomes" id="UP000332933">
    <property type="component" value="Unassembled WGS sequence"/>
</dbReference>